<proteinExistence type="predicted"/>
<sequence length="87" mass="10112">VSLIVLYFLFAFIYWNYLMPLFGTSTLTDFLSCIVWVVMNGIHSVIYLVFNQRLQYSLMHAITHMKILQDVSSVGHTVFMVVPTTKF</sequence>
<dbReference type="AlphaFoldDB" id="A0AAN8FR20"/>
<gene>
    <name evidence="2" type="ORF">GCK32_022452</name>
</gene>
<protein>
    <submittedName>
        <fullName evidence="2">Uncharacterized protein</fullName>
    </submittedName>
</protein>
<reference evidence="2 3" key="1">
    <citation type="submission" date="2019-10" db="EMBL/GenBank/DDBJ databases">
        <title>Assembly and Annotation for the nematode Trichostrongylus colubriformis.</title>
        <authorList>
            <person name="Martin J."/>
        </authorList>
    </citation>
    <scope>NUCLEOTIDE SEQUENCE [LARGE SCALE GENOMIC DNA]</scope>
    <source>
        <strain evidence="2">G859</strain>
        <tissue evidence="2">Whole worm</tissue>
    </source>
</reference>
<keyword evidence="1" id="KW-0472">Membrane</keyword>
<feature type="transmembrane region" description="Helical" evidence="1">
    <location>
        <begin position="29"/>
        <end position="50"/>
    </location>
</feature>
<comment type="caution">
    <text evidence="2">The sequence shown here is derived from an EMBL/GenBank/DDBJ whole genome shotgun (WGS) entry which is preliminary data.</text>
</comment>
<organism evidence="2 3">
    <name type="scientific">Trichostrongylus colubriformis</name>
    <name type="common">Black scour worm</name>
    <dbReference type="NCBI Taxonomy" id="6319"/>
    <lineage>
        <taxon>Eukaryota</taxon>
        <taxon>Metazoa</taxon>
        <taxon>Ecdysozoa</taxon>
        <taxon>Nematoda</taxon>
        <taxon>Chromadorea</taxon>
        <taxon>Rhabditida</taxon>
        <taxon>Rhabditina</taxon>
        <taxon>Rhabditomorpha</taxon>
        <taxon>Strongyloidea</taxon>
        <taxon>Trichostrongylidae</taxon>
        <taxon>Trichostrongylus</taxon>
    </lineage>
</organism>
<feature type="transmembrane region" description="Helical" evidence="1">
    <location>
        <begin position="5"/>
        <end position="23"/>
    </location>
</feature>
<evidence type="ECO:0000313" key="3">
    <source>
        <dbReference type="Proteomes" id="UP001331761"/>
    </source>
</evidence>
<accession>A0AAN8FR20</accession>
<keyword evidence="1" id="KW-0812">Transmembrane</keyword>
<keyword evidence="3" id="KW-1185">Reference proteome</keyword>
<dbReference type="EMBL" id="WIXE01005041">
    <property type="protein sequence ID" value="KAK5982500.1"/>
    <property type="molecule type" value="Genomic_DNA"/>
</dbReference>
<dbReference type="Proteomes" id="UP001331761">
    <property type="component" value="Unassembled WGS sequence"/>
</dbReference>
<feature type="non-terminal residue" evidence="2">
    <location>
        <position position="1"/>
    </location>
</feature>
<evidence type="ECO:0000256" key="1">
    <source>
        <dbReference type="SAM" id="Phobius"/>
    </source>
</evidence>
<evidence type="ECO:0000313" key="2">
    <source>
        <dbReference type="EMBL" id="KAK5982500.1"/>
    </source>
</evidence>
<name>A0AAN8FR20_TRICO</name>
<keyword evidence="1" id="KW-1133">Transmembrane helix</keyword>